<feature type="transmembrane region" description="Helical" evidence="1">
    <location>
        <begin position="16"/>
        <end position="37"/>
    </location>
</feature>
<evidence type="ECO:0000313" key="3">
    <source>
        <dbReference type="Proteomes" id="UP000000771"/>
    </source>
</evidence>
<accession>C7M2A3</accession>
<dbReference type="EMBL" id="CP001631">
    <property type="protein sequence ID" value="ACU54892.1"/>
    <property type="molecule type" value="Genomic_DNA"/>
</dbReference>
<feature type="transmembrane region" description="Helical" evidence="1">
    <location>
        <begin position="58"/>
        <end position="77"/>
    </location>
</feature>
<dbReference type="eggNOG" id="ENOG503336Z">
    <property type="taxonomic scope" value="Bacteria"/>
</dbReference>
<organism evidence="2 3">
    <name type="scientific">Acidimicrobium ferrooxidans (strain DSM 10331 / JCM 15462 / NBRC 103882 / ICP)</name>
    <dbReference type="NCBI Taxonomy" id="525909"/>
    <lineage>
        <taxon>Bacteria</taxon>
        <taxon>Bacillati</taxon>
        <taxon>Actinomycetota</taxon>
        <taxon>Acidimicrobiia</taxon>
        <taxon>Acidimicrobiales</taxon>
        <taxon>Acidimicrobiaceae</taxon>
        <taxon>Acidimicrobium</taxon>
    </lineage>
</organism>
<dbReference type="Proteomes" id="UP000000771">
    <property type="component" value="Chromosome"/>
</dbReference>
<dbReference type="KEGG" id="afo:Afer_1989"/>
<name>C7M2A3_ACIFD</name>
<feature type="transmembrane region" description="Helical" evidence="1">
    <location>
        <begin position="116"/>
        <end position="136"/>
    </location>
</feature>
<keyword evidence="3" id="KW-1185">Reference proteome</keyword>
<keyword evidence="1" id="KW-0812">Transmembrane</keyword>
<evidence type="ECO:0000313" key="2">
    <source>
        <dbReference type="EMBL" id="ACU54892.1"/>
    </source>
</evidence>
<dbReference type="RefSeq" id="WP_015799368.1">
    <property type="nucleotide sequence ID" value="NC_013124.1"/>
</dbReference>
<dbReference type="AlphaFoldDB" id="C7M2A3"/>
<gene>
    <name evidence="2" type="ordered locus">Afer_1989</name>
</gene>
<feature type="transmembrane region" description="Helical" evidence="1">
    <location>
        <begin position="83"/>
        <end position="104"/>
    </location>
</feature>
<keyword evidence="1" id="KW-0472">Membrane</keyword>
<evidence type="ECO:0000256" key="1">
    <source>
        <dbReference type="SAM" id="Phobius"/>
    </source>
</evidence>
<protein>
    <recommendedName>
        <fullName evidence="4">Integral membrane protein</fullName>
    </recommendedName>
</protein>
<dbReference type="OrthoDB" id="4629737at2"/>
<dbReference type="HOGENOM" id="CLU_1881947_0_0_11"/>
<evidence type="ECO:0008006" key="4">
    <source>
        <dbReference type="Google" id="ProtNLM"/>
    </source>
</evidence>
<reference evidence="2 3" key="1">
    <citation type="journal article" date="2009" name="Stand. Genomic Sci.">
        <title>Complete genome sequence of Acidimicrobium ferrooxidans type strain (ICP).</title>
        <authorList>
            <person name="Clum A."/>
            <person name="Nolan M."/>
            <person name="Lang E."/>
            <person name="Glavina Del Rio T."/>
            <person name="Tice H."/>
            <person name="Copeland A."/>
            <person name="Cheng J.F."/>
            <person name="Lucas S."/>
            <person name="Chen F."/>
            <person name="Bruce D."/>
            <person name="Goodwin L."/>
            <person name="Pitluck S."/>
            <person name="Ivanova N."/>
            <person name="Mavrommatis K."/>
            <person name="Mikhailova N."/>
            <person name="Pati A."/>
            <person name="Chen A."/>
            <person name="Palaniappan K."/>
            <person name="Goker M."/>
            <person name="Spring S."/>
            <person name="Land M."/>
            <person name="Hauser L."/>
            <person name="Chang Y.J."/>
            <person name="Jeffries C.C."/>
            <person name="Chain P."/>
            <person name="Bristow J."/>
            <person name="Eisen J.A."/>
            <person name="Markowitz V."/>
            <person name="Hugenholtz P."/>
            <person name="Kyrpides N.C."/>
            <person name="Klenk H.P."/>
            <person name="Lapidus A."/>
        </authorList>
    </citation>
    <scope>NUCLEOTIDE SEQUENCE [LARGE SCALE GENOMIC DNA]</scope>
    <source>
        <strain evidence="3">DSM 10331 / JCM 15462 / NBRC 103882 / ICP</strain>
    </source>
</reference>
<dbReference type="STRING" id="525909.Afer_1989"/>
<sequence length="137" mass="13857">MHATPTLASASTVVRLSLHVLSASIWVGGQLVLGGLVPTVRKESPGAIPAVARAFGRLAWPAYVVLLATGVWNVVAVGAPRGAYAAVLVAKIAVAVFSGIAAWLHQRASSRAGLALWGALSSLSAIAALVMGVWLAG</sequence>
<proteinExistence type="predicted"/>
<keyword evidence="1" id="KW-1133">Transmembrane helix</keyword>